<dbReference type="Proteomes" id="UP000196694">
    <property type="component" value="Unassembled WGS sequence"/>
</dbReference>
<evidence type="ECO:0000313" key="2">
    <source>
        <dbReference type="EMBL" id="OWJ55443.1"/>
    </source>
</evidence>
<proteinExistence type="predicted"/>
<dbReference type="RefSeq" id="WP_055408605.1">
    <property type="nucleotide sequence ID" value="NZ_CP013011.1"/>
</dbReference>
<reference evidence="2 4" key="2">
    <citation type="submission" date="2017-05" db="EMBL/GenBank/DDBJ databases">
        <title>The draft genome of the hyperthermophilic archaeon 'Pyrodictium delaneyi strain Hulk', an iron and nitrate reducer, reveals the capacity for sulfate reduction.</title>
        <authorList>
            <person name="Demey L.M."/>
            <person name="Miller C."/>
            <person name="Manzella M."/>
            <person name="Reguera G."/>
            <person name="Kashefi K."/>
        </authorList>
    </citation>
    <scope>NUCLEOTIDE SEQUENCE [LARGE SCALE GENOMIC DNA]</scope>
    <source>
        <strain evidence="2 4">Hulk</strain>
    </source>
</reference>
<name>A0A0P0N237_9CREN</name>
<dbReference type="KEGG" id="pdl:Pyrde_0898"/>
<gene>
    <name evidence="2" type="ORF">Pdsh_01165</name>
    <name evidence="1" type="ORF">Pyrde_0898</name>
</gene>
<organism evidence="1 3">
    <name type="scientific">Pyrodictium delaneyi</name>
    <dbReference type="NCBI Taxonomy" id="1273541"/>
    <lineage>
        <taxon>Archaea</taxon>
        <taxon>Thermoproteota</taxon>
        <taxon>Thermoprotei</taxon>
        <taxon>Desulfurococcales</taxon>
        <taxon>Pyrodictiaceae</taxon>
        <taxon>Pyrodictium</taxon>
    </lineage>
</organism>
<dbReference type="OrthoDB" id="45830at2157"/>
<evidence type="ECO:0000313" key="1">
    <source>
        <dbReference type="EMBL" id="ALL00946.1"/>
    </source>
</evidence>
<dbReference type="Proteomes" id="UP000058613">
    <property type="component" value="Chromosome"/>
</dbReference>
<accession>A0A0P0N237</accession>
<protein>
    <submittedName>
        <fullName evidence="1">Uncharacterized protein</fullName>
    </submittedName>
</protein>
<dbReference type="STRING" id="1273541.Pyrde_0898"/>
<sequence length="83" mass="9491">MASEYLSKLKELIKPKLQEKGIKVMVVGSTMKLIKEGETLMNIADKGEIVELSFKGKKYTYDKWYTKPEHLAATITRTIDVQL</sequence>
<reference evidence="1 3" key="1">
    <citation type="submission" date="2015-10" db="EMBL/GenBank/DDBJ databases">
        <title>Complete genome sequence of hyperthermophilic archaeon Pyrodictium delaneyi Su06.</title>
        <authorList>
            <person name="Jung J.-H."/>
            <person name="Lin J."/>
            <person name="Holden J.F."/>
            <person name="Park C.-S."/>
        </authorList>
    </citation>
    <scope>NUCLEOTIDE SEQUENCE [LARGE SCALE GENOMIC DNA]</scope>
    <source>
        <strain evidence="1 3">Su06</strain>
    </source>
</reference>
<keyword evidence="4" id="KW-1185">Reference proteome</keyword>
<evidence type="ECO:0000313" key="3">
    <source>
        <dbReference type="Proteomes" id="UP000058613"/>
    </source>
</evidence>
<dbReference type="PATRIC" id="fig|1273541.4.peg.971"/>
<evidence type="ECO:0000313" key="4">
    <source>
        <dbReference type="Proteomes" id="UP000196694"/>
    </source>
</evidence>
<dbReference type="EMBL" id="CP013011">
    <property type="protein sequence ID" value="ALL00946.1"/>
    <property type="molecule type" value="Genomic_DNA"/>
</dbReference>
<dbReference type="GeneID" id="26099235"/>
<dbReference type="EMBL" id="NCQP01000001">
    <property type="protein sequence ID" value="OWJ55443.1"/>
    <property type="molecule type" value="Genomic_DNA"/>
</dbReference>
<dbReference type="AlphaFoldDB" id="A0A0P0N237"/>